<keyword evidence="3" id="KW-1185">Reference proteome</keyword>
<dbReference type="EMBL" id="RAWB01000195">
    <property type="protein sequence ID" value="RKH56895.1"/>
    <property type="molecule type" value="Genomic_DNA"/>
</dbReference>
<sequence>MAAPALAQDGTAPAAVASPAGASPKAPPAEVAPPSPSQAEAPPAPAPDASKAGATAAPASPEPPAKPPAASAEAKPAPSSVAVMPLEANAAGKEAAPGITSLIASRLAESPLLRVLSQRDIQTMLDAERQRQLLGDAKCEKGDCLQELSSLTGAQYILTGRLDRFGGQYLLTASLVDTRHGRSLAKPRAEASGEDELLRTADAVADELIAALSAPGASVSARPLLGGASSSSSPGGGLTLGLRFNNSFIDKLSSLNPGLDLELGYWFHPEWQGFLQVGFTLVRTSDDSGGEGKLNVLPSILGARHYHRLDKSLRPYWGFGLGVQLSFGDYGIFQNTGPLPSVVGFVGLEYLLVGHVGFQLELGTNIAQAVLGLADDGAGDGLNLDVNAGIAYHF</sequence>
<organism evidence="2 3">
    <name type="scientific">Corallococcus llansteffanensis</name>
    <dbReference type="NCBI Taxonomy" id="2316731"/>
    <lineage>
        <taxon>Bacteria</taxon>
        <taxon>Pseudomonadati</taxon>
        <taxon>Myxococcota</taxon>
        <taxon>Myxococcia</taxon>
        <taxon>Myxococcales</taxon>
        <taxon>Cystobacterineae</taxon>
        <taxon>Myxococcaceae</taxon>
        <taxon>Corallococcus</taxon>
    </lineage>
</organism>
<protein>
    <submittedName>
        <fullName evidence="2">Uncharacterized protein</fullName>
    </submittedName>
</protein>
<feature type="compositionally biased region" description="Low complexity" evidence="1">
    <location>
        <begin position="12"/>
        <end position="24"/>
    </location>
</feature>
<dbReference type="Proteomes" id="UP000272888">
    <property type="component" value="Unassembled WGS sequence"/>
</dbReference>
<dbReference type="AlphaFoldDB" id="A0A3A8PT56"/>
<feature type="region of interest" description="Disordered" evidence="1">
    <location>
        <begin position="1"/>
        <end position="76"/>
    </location>
</feature>
<comment type="caution">
    <text evidence="2">The sequence shown here is derived from an EMBL/GenBank/DDBJ whole genome shotgun (WGS) entry which is preliminary data.</text>
</comment>
<evidence type="ECO:0000313" key="2">
    <source>
        <dbReference type="EMBL" id="RKH56895.1"/>
    </source>
</evidence>
<evidence type="ECO:0000313" key="3">
    <source>
        <dbReference type="Proteomes" id="UP000272888"/>
    </source>
</evidence>
<reference evidence="3" key="1">
    <citation type="submission" date="2018-09" db="EMBL/GenBank/DDBJ databases">
        <authorList>
            <person name="Livingstone P.G."/>
            <person name="Whitworth D.E."/>
        </authorList>
    </citation>
    <scope>NUCLEOTIDE SEQUENCE [LARGE SCALE GENOMIC DNA]</scope>
    <source>
        <strain evidence="3">CA051B</strain>
    </source>
</reference>
<proteinExistence type="predicted"/>
<feature type="compositionally biased region" description="Pro residues" evidence="1">
    <location>
        <begin position="25"/>
        <end position="46"/>
    </location>
</feature>
<accession>A0A3A8PT56</accession>
<gene>
    <name evidence="2" type="ORF">D7V93_19370</name>
</gene>
<evidence type="ECO:0000256" key="1">
    <source>
        <dbReference type="SAM" id="MobiDB-lite"/>
    </source>
</evidence>
<name>A0A3A8PT56_9BACT</name>
<dbReference type="Gene3D" id="2.40.160.20">
    <property type="match status" value="1"/>
</dbReference>
<dbReference type="InterPro" id="IPR011250">
    <property type="entry name" value="OMP/PagP_B-barrel"/>
</dbReference>
<dbReference type="SUPFAM" id="SSF56925">
    <property type="entry name" value="OMPA-like"/>
    <property type="match status" value="1"/>
</dbReference>
<dbReference type="Gene3D" id="3.40.50.10610">
    <property type="entry name" value="ABC-type transport auxiliary lipoprotein component"/>
    <property type="match status" value="1"/>
</dbReference>
<feature type="compositionally biased region" description="Low complexity" evidence="1">
    <location>
        <begin position="47"/>
        <end position="59"/>
    </location>
</feature>